<name>A0ABP0NUM3_9DINO</name>
<feature type="transmembrane region" description="Helical" evidence="1">
    <location>
        <begin position="140"/>
        <end position="162"/>
    </location>
</feature>
<evidence type="ECO:0000256" key="1">
    <source>
        <dbReference type="SAM" id="Phobius"/>
    </source>
</evidence>
<feature type="transmembrane region" description="Helical" evidence="1">
    <location>
        <begin position="64"/>
        <end position="82"/>
    </location>
</feature>
<feature type="transmembrane region" description="Helical" evidence="1">
    <location>
        <begin position="102"/>
        <end position="120"/>
    </location>
</feature>
<keyword evidence="1" id="KW-1133">Transmembrane helix</keyword>
<keyword evidence="3" id="KW-1185">Reference proteome</keyword>
<dbReference type="Gene3D" id="1.20.1250.20">
    <property type="entry name" value="MFS general substrate transporter like domains"/>
    <property type="match status" value="1"/>
</dbReference>
<feature type="transmembrane region" description="Helical" evidence="1">
    <location>
        <begin position="32"/>
        <end position="52"/>
    </location>
</feature>
<dbReference type="Proteomes" id="UP001642464">
    <property type="component" value="Unassembled WGS sequence"/>
</dbReference>
<gene>
    <name evidence="2" type="ORF">SCF082_LOCUS34086</name>
</gene>
<proteinExistence type="predicted"/>
<feature type="transmembrane region" description="Helical" evidence="1">
    <location>
        <begin position="377"/>
        <end position="398"/>
    </location>
</feature>
<keyword evidence="1" id="KW-0812">Transmembrane</keyword>
<keyword evidence="1" id="KW-0472">Membrane</keyword>
<reference evidence="2 3" key="1">
    <citation type="submission" date="2024-02" db="EMBL/GenBank/DDBJ databases">
        <authorList>
            <person name="Chen Y."/>
            <person name="Shah S."/>
            <person name="Dougan E. K."/>
            <person name="Thang M."/>
            <person name="Chan C."/>
        </authorList>
    </citation>
    <scope>NUCLEOTIDE SEQUENCE [LARGE SCALE GENOMIC DNA]</scope>
</reference>
<evidence type="ECO:0000313" key="3">
    <source>
        <dbReference type="Proteomes" id="UP001642464"/>
    </source>
</evidence>
<accession>A0ABP0NUM3</accession>
<feature type="transmembrane region" description="Helical" evidence="1">
    <location>
        <begin position="243"/>
        <end position="266"/>
    </location>
</feature>
<protein>
    <recommendedName>
        <fullName evidence="4">Solute carrier family 40 protein</fullName>
    </recommendedName>
</protein>
<evidence type="ECO:0008006" key="4">
    <source>
        <dbReference type="Google" id="ProtNLM"/>
    </source>
</evidence>
<feature type="transmembrane region" description="Helical" evidence="1">
    <location>
        <begin position="347"/>
        <end position="365"/>
    </location>
</feature>
<dbReference type="InterPro" id="IPR036259">
    <property type="entry name" value="MFS_trans_sf"/>
</dbReference>
<dbReference type="SUPFAM" id="SSF103473">
    <property type="entry name" value="MFS general substrate transporter"/>
    <property type="match status" value="1"/>
</dbReference>
<comment type="caution">
    <text evidence="2">The sequence shown here is derived from an EMBL/GenBank/DDBJ whole genome shotgun (WGS) entry which is preliminary data.</text>
</comment>
<sequence length="508" mass="55394">MFAETFAGSRGPLTKGLTADIFSQRKVAFDATTWQILLFLLLLFLAHELYAWGKKPLLADNQKANTFPFQCALLFFWFYWYVNQSLVLPVTLDFAASMGQSATMSGFFVSSPLATSIAGLQVGKMIIGENAWDQASARRLIIWAPLVSVMLTAIEAAVSNSVVHFDLPAKRASFWVILALSNLAAFIVALPYVPLMVMWAKFTPKREMTFWMIMAQCSRQSGFLVGPAVFALLSQLVGRGKPIAPASALAWVLVAQVIIGYCSVMLHSMALPAQLPDDVERMEEDSSPGSLDGVEDSVDSLDILEREQVVASMIWYSFERSFVTAAIEVSTIMLLEVSYGWPSERCGLVFTVVSSTSLLLTWLSSMVMSRNSVPESTVFMVCKLTSLVGVIFLFDFGIGPAGLLLADSLVYGCASVSNGIAQGWGSKAAVPNTTFSIEVYRTYVMSLECAAHFLAPVVARSILDFGGQNIYALVQLCMTALSTATVYKAVKMVWALQGLSDPKNGKEV</sequence>
<dbReference type="EMBL" id="CAXAMM010030968">
    <property type="protein sequence ID" value="CAK9067291.1"/>
    <property type="molecule type" value="Genomic_DNA"/>
</dbReference>
<feature type="transmembrane region" description="Helical" evidence="1">
    <location>
        <begin position="221"/>
        <end position="237"/>
    </location>
</feature>
<feature type="transmembrane region" description="Helical" evidence="1">
    <location>
        <begin position="174"/>
        <end position="200"/>
    </location>
</feature>
<evidence type="ECO:0000313" key="2">
    <source>
        <dbReference type="EMBL" id="CAK9067291.1"/>
    </source>
</evidence>
<organism evidence="2 3">
    <name type="scientific">Durusdinium trenchii</name>
    <dbReference type="NCBI Taxonomy" id="1381693"/>
    <lineage>
        <taxon>Eukaryota</taxon>
        <taxon>Sar</taxon>
        <taxon>Alveolata</taxon>
        <taxon>Dinophyceae</taxon>
        <taxon>Suessiales</taxon>
        <taxon>Symbiodiniaceae</taxon>
        <taxon>Durusdinium</taxon>
    </lineage>
</organism>